<comment type="caution">
    <text evidence="1">The sequence shown here is derived from an EMBL/GenBank/DDBJ whole genome shotgun (WGS) entry which is preliminary data.</text>
</comment>
<evidence type="ECO:0000313" key="2">
    <source>
        <dbReference type="Proteomes" id="UP000179807"/>
    </source>
</evidence>
<protein>
    <submittedName>
        <fullName evidence="1">Uncharacterized protein</fullName>
    </submittedName>
</protein>
<gene>
    <name evidence="1" type="ORF">TRFO_23412</name>
</gene>
<dbReference type="OrthoDB" id="392768at2759"/>
<evidence type="ECO:0000313" key="1">
    <source>
        <dbReference type="EMBL" id="OHT08137.1"/>
    </source>
</evidence>
<dbReference type="Proteomes" id="UP000179807">
    <property type="component" value="Unassembled WGS sequence"/>
</dbReference>
<accession>A0A1J4K9J1</accession>
<reference evidence="1" key="1">
    <citation type="submission" date="2016-10" db="EMBL/GenBank/DDBJ databases">
        <authorList>
            <person name="Benchimol M."/>
            <person name="Almeida L.G."/>
            <person name="Vasconcelos A.T."/>
            <person name="Perreira-Neves A."/>
            <person name="Rosa I.A."/>
            <person name="Tasca T."/>
            <person name="Bogo M.R."/>
            <person name="de Souza W."/>
        </authorList>
    </citation>
    <scope>NUCLEOTIDE SEQUENCE [LARGE SCALE GENOMIC DNA]</scope>
    <source>
        <strain evidence="1">K</strain>
    </source>
</reference>
<keyword evidence="2" id="KW-1185">Reference proteome</keyword>
<name>A0A1J4K9J1_9EUKA</name>
<dbReference type="RefSeq" id="XP_068361273.1">
    <property type="nucleotide sequence ID" value="XM_068503132.1"/>
</dbReference>
<dbReference type="EMBL" id="MLAK01000676">
    <property type="protein sequence ID" value="OHT08137.1"/>
    <property type="molecule type" value="Genomic_DNA"/>
</dbReference>
<proteinExistence type="predicted"/>
<dbReference type="VEuPathDB" id="TrichDB:TRFO_23412"/>
<dbReference type="AlphaFoldDB" id="A0A1J4K9J1"/>
<dbReference type="GeneID" id="94837836"/>
<sequence length="107" mass="12133">MEFFRDWSFLENTYEKPDGGPSDARVAGNTILNICKNHIYPYTISGEIDRHTLAPQNVLFDVCSKAVTIKKNENPEGINGNDRCVELFEEDQEPIQFSSQPVIIEPS</sequence>
<organism evidence="1 2">
    <name type="scientific">Tritrichomonas foetus</name>
    <dbReference type="NCBI Taxonomy" id="1144522"/>
    <lineage>
        <taxon>Eukaryota</taxon>
        <taxon>Metamonada</taxon>
        <taxon>Parabasalia</taxon>
        <taxon>Tritrichomonadida</taxon>
        <taxon>Tritrichomonadidae</taxon>
        <taxon>Tritrichomonas</taxon>
    </lineage>
</organism>